<organism evidence="3 4">
    <name type="scientific">Clonostachys rhizophaga</name>
    <dbReference type="NCBI Taxonomy" id="160324"/>
    <lineage>
        <taxon>Eukaryota</taxon>
        <taxon>Fungi</taxon>
        <taxon>Dikarya</taxon>
        <taxon>Ascomycota</taxon>
        <taxon>Pezizomycotina</taxon>
        <taxon>Sordariomycetes</taxon>
        <taxon>Hypocreomycetidae</taxon>
        <taxon>Hypocreales</taxon>
        <taxon>Bionectriaceae</taxon>
        <taxon>Clonostachys</taxon>
    </lineage>
</organism>
<evidence type="ECO:0000256" key="1">
    <source>
        <dbReference type="SAM" id="MobiDB-lite"/>
    </source>
</evidence>
<dbReference type="PANTHER" id="PTHR42791">
    <property type="entry name" value="GNAT FAMILY ACETYLTRANSFERASE"/>
    <property type="match status" value="1"/>
</dbReference>
<dbReference type="SUPFAM" id="SSF55729">
    <property type="entry name" value="Acyl-CoA N-acyltransferases (Nat)"/>
    <property type="match status" value="1"/>
</dbReference>
<accession>A0A9N9YIQ8</accession>
<dbReference type="GO" id="GO:0016747">
    <property type="term" value="F:acyltransferase activity, transferring groups other than amino-acyl groups"/>
    <property type="evidence" value="ECO:0007669"/>
    <property type="project" value="InterPro"/>
</dbReference>
<dbReference type="InterPro" id="IPR000182">
    <property type="entry name" value="GNAT_dom"/>
</dbReference>
<gene>
    <name evidence="3" type="ORF">CRHIZ90672A_00012825</name>
</gene>
<feature type="region of interest" description="Disordered" evidence="1">
    <location>
        <begin position="214"/>
        <end position="235"/>
    </location>
</feature>
<evidence type="ECO:0000313" key="3">
    <source>
        <dbReference type="EMBL" id="CAH0022705.1"/>
    </source>
</evidence>
<proteinExistence type="predicted"/>
<feature type="domain" description="N-acetyltransferase" evidence="2">
    <location>
        <begin position="134"/>
        <end position="194"/>
    </location>
</feature>
<comment type="caution">
    <text evidence="3">The sequence shown here is derived from an EMBL/GenBank/DDBJ whole genome shotgun (WGS) entry which is preliminary data.</text>
</comment>
<dbReference type="CDD" id="cd04301">
    <property type="entry name" value="NAT_SF"/>
    <property type="match status" value="1"/>
</dbReference>
<dbReference type="OrthoDB" id="196847at2759"/>
<protein>
    <recommendedName>
        <fullName evidence="2">N-acetyltransferase domain-containing protein</fullName>
    </recommendedName>
</protein>
<dbReference type="InterPro" id="IPR052523">
    <property type="entry name" value="Trichothecene_AcTrans"/>
</dbReference>
<reference evidence="3" key="1">
    <citation type="submission" date="2021-10" db="EMBL/GenBank/DDBJ databases">
        <authorList>
            <person name="Piombo E."/>
        </authorList>
    </citation>
    <scope>NUCLEOTIDE SEQUENCE</scope>
</reference>
<dbReference type="Pfam" id="PF13508">
    <property type="entry name" value="Acetyltransf_7"/>
    <property type="match status" value="1"/>
</dbReference>
<dbReference type="AlphaFoldDB" id="A0A9N9YIQ8"/>
<dbReference type="EMBL" id="CABFNQ020000682">
    <property type="protein sequence ID" value="CAH0022705.1"/>
    <property type="molecule type" value="Genomic_DNA"/>
</dbReference>
<sequence length="235" mass="26628">MPPLVRLRRAKGQDLPQLLEVETSAMADDELTGRCFPDNARPAGVQTRMAAYRRVLHEITVAVLTDDQGRSTGKILGWARWVRRPAPTAPSRSSMQRQRPLRRAVVNPDDFPANGDQLFAAGYFQANLDNKEEVVGQNRHWFLSTLFVRREEQGRGVGGMLISVGTEAADKEGWPAYLNSSPVGKCLYERYGFKTVRISWFTETITTHHMVRKAVPGRREDEHRKHRKDGKYGGK</sequence>
<dbReference type="PANTHER" id="PTHR42791:SF1">
    <property type="entry name" value="N-ACETYLTRANSFERASE DOMAIN-CONTAINING PROTEIN"/>
    <property type="match status" value="1"/>
</dbReference>
<evidence type="ECO:0000313" key="4">
    <source>
        <dbReference type="Proteomes" id="UP000696573"/>
    </source>
</evidence>
<dbReference type="Proteomes" id="UP000696573">
    <property type="component" value="Unassembled WGS sequence"/>
</dbReference>
<keyword evidence="4" id="KW-1185">Reference proteome</keyword>
<name>A0A9N9YIQ8_9HYPO</name>
<evidence type="ECO:0000259" key="2">
    <source>
        <dbReference type="Pfam" id="PF13508"/>
    </source>
</evidence>
<dbReference type="Gene3D" id="3.40.630.30">
    <property type="match status" value="1"/>
</dbReference>
<dbReference type="InterPro" id="IPR016181">
    <property type="entry name" value="Acyl_CoA_acyltransferase"/>
</dbReference>